<feature type="transmembrane region" description="Helical" evidence="8">
    <location>
        <begin position="304"/>
        <end position="326"/>
    </location>
</feature>
<sequence>MSVEKPRDEVVDNNMEVVEVKQLKGSAAFHEAMTMEPVPKFHPRTIGLCGCLLLGFFCQTVNGFDGSLFGGLTANTTFLDFFGGSSAGVWAALTSAMYQIGAVVALPFAGPIIDGIGRRLGMASGAFLIVIGTIINGLTTLNGSNGQLRGGRFVLGFGVTIVSAAGPIYVVETAHPAFRSVVTAYCNTFWFVGSILASGAVRGGINLVGNISWTLPVWLQLVFPSLIILFIWFAPESPRWLYVHGKTEQAKAVLTKWHGYDNPESIWVKLQLTEYEEFLEMNGADKRWWDYSALFKTRASRYRIACNIVFSIFAQWAGNGVLTYFLPAVLTTAGYKKDVEQANINLAYACFQFAFALIGAPFVERVGRRPMMLFSMGACTIMWVGMTVASSQFAASNETNDSAARGMVAMIFLFGAVFSVGITPLQALYPVEVLSFEMRAKGMAFSALAVNAGNLLNQFAWPISLERIGWHTYIVFTVWDAIQWVVFYFMLPETKKRTLEELDVVFEARNPVKESLAIKKVEFGAEGAVLAVEKL</sequence>
<keyword evidence="4 8" id="KW-0812">Transmembrane</keyword>
<keyword evidence="5 8" id="KW-1133">Transmembrane helix</keyword>
<comment type="subcellular location">
    <subcellularLocation>
        <location evidence="1">Membrane</location>
        <topology evidence="1">Multi-pass membrane protein</topology>
    </subcellularLocation>
</comment>
<feature type="transmembrane region" description="Helical" evidence="8">
    <location>
        <begin position="407"/>
        <end position="431"/>
    </location>
</feature>
<dbReference type="Gene3D" id="1.20.1250.20">
    <property type="entry name" value="MFS general substrate transporter like domains"/>
    <property type="match status" value="1"/>
</dbReference>
<feature type="transmembrane region" description="Helical" evidence="8">
    <location>
        <begin position="120"/>
        <end position="141"/>
    </location>
</feature>
<dbReference type="InterPro" id="IPR003663">
    <property type="entry name" value="Sugar/inositol_transpt"/>
</dbReference>
<dbReference type="FunFam" id="1.20.1250.20:FF:000134">
    <property type="entry name" value="MFS sugar transporter protein"/>
    <property type="match status" value="1"/>
</dbReference>
<evidence type="ECO:0000256" key="8">
    <source>
        <dbReference type="SAM" id="Phobius"/>
    </source>
</evidence>
<dbReference type="SUPFAM" id="SSF103473">
    <property type="entry name" value="MFS general substrate transporter"/>
    <property type="match status" value="1"/>
</dbReference>
<feature type="transmembrane region" description="Helical" evidence="8">
    <location>
        <begin position="443"/>
        <end position="464"/>
    </location>
</feature>
<dbReference type="InterPro" id="IPR036259">
    <property type="entry name" value="MFS_trans_sf"/>
</dbReference>
<evidence type="ECO:0000256" key="2">
    <source>
        <dbReference type="ARBA" id="ARBA00010992"/>
    </source>
</evidence>
<feature type="transmembrane region" description="Helical" evidence="8">
    <location>
        <begin position="182"/>
        <end position="205"/>
    </location>
</feature>
<feature type="transmembrane region" description="Helical" evidence="8">
    <location>
        <begin position="45"/>
        <end position="64"/>
    </location>
</feature>
<evidence type="ECO:0000259" key="9">
    <source>
        <dbReference type="PROSITE" id="PS50850"/>
    </source>
</evidence>
<keyword evidence="11" id="KW-1185">Reference proteome</keyword>
<dbReference type="InterPro" id="IPR020846">
    <property type="entry name" value="MFS_dom"/>
</dbReference>
<evidence type="ECO:0000256" key="7">
    <source>
        <dbReference type="RuleBase" id="RU003346"/>
    </source>
</evidence>
<evidence type="ECO:0000256" key="5">
    <source>
        <dbReference type="ARBA" id="ARBA00022989"/>
    </source>
</evidence>
<dbReference type="NCBIfam" id="TIGR00879">
    <property type="entry name" value="SP"/>
    <property type="match status" value="1"/>
</dbReference>
<feature type="transmembrane region" description="Helical" evidence="8">
    <location>
        <begin position="87"/>
        <end position="108"/>
    </location>
</feature>
<feature type="domain" description="Major facilitator superfamily (MFS) profile" evidence="9">
    <location>
        <begin position="51"/>
        <end position="495"/>
    </location>
</feature>
<dbReference type="InterPro" id="IPR005828">
    <property type="entry name" value="MFS_sugar_transport-like"/>
</dbReference>
<dbReference type="Proteomes" id="UP001152607">
    <property type="component" value="Unassembled WGS sequence"/>
</dbReference>
<dbReference type="PROSITE" id="PS00216">
    <property type="entry name" value="SUGAR_TRANSPORT_1"/>
    <property type="match status" value="2"/>
</dbReference>
<dbReference type="OrthoDB" id="6133115at2759"/>
<dbReference type="GO" id="GO:0016020">
    <property type="term" value="C:membrane"/>
    <property type="evidence" value="ECO:0007669"/>
    <property type="project" value="UniProtKB-SubCell"/>
</dbReference>
<proteinExistence type="inferred from homology"/>
<keyword evidence="3 7" id="KW-0813">Transport</keyword>
<dbReference type="Pfam" id="PF00083">
    <property type="entry name" value="Sugar_tr"/>
    <property type="match status" value="1"/>
</dbReference>
<feature type="transmembrane region" description="Helical" evidence="8">
    <location>
        <begin position="470"/>
        <end position="491"/>
    </location>
</feature>
<organism evidence="10 11">
    <name type="scientific">Periconia digitata</name>
    <dbReference type="NCBI Taxonomy" id="1303443"/>
    <lineage>
        <taxon>Eukaryota</taxon>
        <taxon>Fungi</taxon>
        <taxon>Dikarya</taxon>
        <taxon>Ascomycota</taxon>
        <taxon>Pezizomycotina</taxon>
        <taxon>Dothideomycetes</taxon>
        <taxon>Pleosporomycetidae</taxon>
        <taxon>Pleosporales</taxon>
        <taxon>Massarineae</taxon>
        <taxon>Periconiaceae</taxon>
        <taxon>Periconia</taxon>
    </lineage>
</organism>
<feature type="transmembrane region" description="Helical" evidence="8">
    <location>
        <begin position="372"/>
        <end position="395"/>
    </location>
</feature>
<comment type="caution">
    <text evidence="10">The sequence shown here is derived from an EMBL/GenBank/DDBJ whole genome shotgun (WGS) entry which is preliminary data.</text>
</comment>
<evidence type="ECO:0000256" key="3">
    <source>
        <dbReference type="ARBA" id="ARBA00022448"/>
    </source>
</evidence>
<feature type="transmembrane region" description="Helical" evidence="8">
    <location>
        <begin position="153"/>
        <end position="170"/>
    </location>
</feature>
<dbReference type="PROSITE" id="PS50850">
    <property type="entry name" value="MFS"/>
    <property type="match status" value="1"/>
</dbReference>
<evidence type="ECO:0000256" key="4">
    <source>
        <dbReference type="ARBA" id="ARBA00022692"/>
    </source>
</evidence>
<dbReference type="PANTHER" id="PTHR48022:SF13">
    <property type="entry name" value="MAJOR FACILITATOR SUPERFAMILY (MFS) PROFILE DOMAIN-CONTAINING PROTEIN"/>
    <property type="match status" value="1"/>
</dbReference>
<keyword evidence="6 8" id="KW-0472">Membrane</keyword>
<feature type="transmembrane region" description="Helical" evidence="8">
    <location>
        <begin position="217"/>
        <end position="234"/>
    </location>
</feature>
<evidence type="ECO:0000313" key="10">
    <source>
        <dbReference type="EMBL" id="CAI6340726.1"/>
    </source>
</evidence>
<reference evidence="10" key="1">
    <citation type="submission" date="2023-01" db="EMBL/GenBank/DDBJ databases">
        <authorList>
            <person name="Van Ghelder C."/>
            <person name="Rancurel C."/>
        </authorList>
    </citation>
    <scope>NUCLEOTIDE SEQUENCE</scope>
    <source>
        <strain evidence="10">CNCM I-4278</strain>
    </source>
</reference>
<dbReference type="AlphaFoldDB" id="A0A9W4UR03"/>
<evidence type="ECO:0000256" key="1">
    <source>
        <dbReference type="ARBA" id="ARBA00004141"/>
    </source>
</evidence>
<dbReference type="InterPro" id="IPR050360">
    <property type="entry name" value="MFS_Sugar_Transporters"/>
</dbReference>
<dbReference type="PANTHER" id="PTHR48022">
    <property type="entry name" value="PLASTIDIC GLUCOSE TRANSPORTER 4"/>
    <property type="match status" value="1"/>
</dbReference>
<feature type="transmembrane region" description="Helical" evidence="8">
    <location>
        <begin position="346"/>
        <end position="363"/>
    </location>
</feature>
<name>A0A9W4UR03_9PLEO</name>
<dbReference type="EMBL" id="CAOQHR010000011">
    <property type="protein sequence ID" value="CAI6340726.1"/>
    <property type="molecule type" value="Genomic_DNA"/>
</dbReference>
<evidence type="ECO:0000313" key="11">
    <source>
        <dbReference type="Proteomes" id="UP001152607"/>
    </source>
</evidence>
<accession>A0A9W4UR03</accession>
<gene>
    <name evidence="10" type="ORF">PDIGIT_LOCUS13910</name>
</gene>
<dbReference type="GO" id="GO:0005351">
    <property type="term" value="F:carbohydrate:proton symporter activity"/>
    <property type="evidence" value="ECO:0007669"/>
    <property type="project" value="TreeGrafter"/>
</dbReference>
<comment type="similarity">
    <text evidence="2 7">Belongs to the major facilitator superfamily. Sugar transporter (TC 2.A.1.1) family.</text>
</comment>
<dbReference type="InterPro" id="IPR005829">
    <property type="entry name" value="Sugar_transporter_CS"/>
</dbReference>
<evidence type="ECO:0000256" key="6">
    <source>
        <dbReference type="ARBA" id="ARBA00023136"/>
    </source>
</evidence>
<protein>
    <recommendedName>
        <fullName evidence="9">Major facilitator superfamily (MFS) profile domain-containing protein</fullName>
    </recommendedName>
</protein>